<evidence type="ECO:0000313" key="3">
    <source>
        <dbReference type="Proteomes" id="UP000240509"/>
    </source>
</evidence>
<protein>
    <recommendedName>
        <fullName evidence="4">CamS family sex pheromone protein</fullName>
    </recommendedName>
</protein>
<reference evidence="2 3" key="1">
    <citation type="submission" date="2018-03" db="EMBL/GenBank/DDBJ databases">
        <title>Alkalicoccus saliphilus sp. nov., isolated from a mineral pool.</title>
        <authorList>
            <person name="Zhao B."/>
        </authorList>
    </citation>
    <scope>NUCLEOTIDE SEQUENCE [LARGE SCALE GENOMIC DNA]</scope>
    <source>
        <strain evidence="2 3">6AG</strain>
    </source>
</reference>
<dbReference type="InterPro" id="IPR011426">
    <property type="entry name" value="CamS"/>
</dbReference>
<accession>A0A2T4U739</accession>
<dbReference type="CDD" id="cd13441">
    <property type="entry name" value="CamS_repeat_1"/>
    <property type="match status" value="1"/>
</dbReference>
<feature type="compositionally biased region" description="Acidic residues" evidence="1">
    <location>
        <begin position="128"/>
        <end position="153"/>
    </location>
</feature>
<dbReference type="AlphaFoldDB" id="A0A2T4U739"/>
<comment type="caution">
    <text evidence="2">The sequence shown here is derived from an EMBL/GenBank/DDBJ whole genome shotgun (WGS) entry which is preliminary data.</text>
</comment>
<dbReference type="OrthoDB" id="9795361at2"/>
<evidence type="ECO:0000256" key="1">
    <source>
        <dbReference type="SAM" id="MobiDB-lite"/>
    </source>
</evidence>
<evidence type="ECO:0000313" key="2">
    <source>
        <dbReference type="EMBL" id="PTL39221.1"/>
    </source>
</evidence>
<dbReference type="PROSITE" id="PS51257">
    <property type="entry name" value="PROKAR_LIPOPROTEIN"/>
    <property type="match status" value="1"/>
</dbReference>
<dbReference type="PIRSF" id="PIRSF012509">
    <property type="entry name" value="CamS"/>
    <property type="match status" value="1"/>
</dbReference>
<organism evidence="2 3">
    <name type="scientific">Alkalicoccus saliphilus</name>
    <dbReference type="NCBI Taxonomy" id="200989"/>
    <lineage>
        <taxon>Bacteria</taxon>
        <taxon>Bacillati</taxon>
        <taxon>Bacillota</taxon>
        <taxon>Bacilli</taxon>
        <taxon>Bacillales</taxon>
        <taxon>Bacillaceae</taxon>
        <taxon>Alkalicoccus</taxon>
    </lineage>
</organism>
<sequence>MKNVWMAAGLIPLGFLIGCSPAVQENEEEPEMVEDVQEEEEEEYVITPSLNTSENYYRNVLEGGTYIRSDARGNTAHAMNNRVDIEQFELGLMEIAMGTFSPEDYYFQEGDNLSGEVLNSWLRRYESSQDEEDLDEDEDEAYESVEEEHEVEESAGLNPPLADADDDEEAMREAPLILSNIIEHNYYSGDDEDVELSGVVMGISVRSVYYFRTEDEDGYYFHEQAIDEETALDYAEDAADEMLERMRSVEELENVPVTFAIFHEQPRGSVNPGTFKRTAEAGSGDTELSGWDSINEQNFVFPSNAARDEHPAAAERFSEFKENISDFFDYPAGVIGRGRYKDGTLDEMKVEINLQSHGKAEVIALTQYISSRLEDVFQSQAPVYVYIDSVEGREAVIIQNPGEEPTMHVYR</sequence>
<feature type="region of interest" description="Disordered" evidence="1">
    <location>
        <begin position="127"/>
        <end position="168"/>
    </location>
</feature>
<dbReference type="RefSeq" id="WP_107584608.1">
    <property type="nucleotide sequence ID" value="NZ_PZJJ01000009.1"/>
</dbReference>
<dbReference type="CDD" id="cd13440">
    <property type="entry name" value="CamS_repeat_2"/>
    <property type="match status" value="1"/>
</dbReference>
<gene>
    <name evidence="2" type="ORF">C6Y45_07470</name>
</gene>
<keyword evidence="3" id="KW-1185">Reference proteome</keyword>
<dbReference type="EMBL" id="PZJJ01000009">
    <property type="protein sequence ID" value="PTL39221.1"/>
    <property type="molecule type" value="Genomic_DNA"/>
</dbReference>
<name>A0A2T4U739_9BACI</name>
<dbReference type="Pfam" id="PF07537">
    <property type="entry name" value="CamS"/>
    <property type="match status" value="1"/>
</dbReference>
<dbReference type="Proteomes" id="UP000240509">
    <property type="component" value="Unassembled WGS sequence"/>
</dbReference>
<proteinExistence type="predicted"/>
<dbReference type="Gene3D" id="3.10.570.10">
    <property type="entry name" value="sex pheromone staph- cam373 precursor domain"/>
    <property type="match status" value="1"/>
</dbReference>
<evidence type="ECO:0008006" key="4">
    <source>
        <dbReference type="Google" id="ProtNLM"/>
    </source>
</evidence>